<feature type="transmembrane region" description="Helical" evidence="1">
    <location>
        <begin position="54"/>
        <end position="73"/>
    </location>
</feature>
<dbReference type="Proteomes" id="UP000187735">
    <property type="component" value="Chromosome"/>
</dbReference>
<reference evidence="2 3" key="1">
    <citation type="journal article" date="2016" name="Front. Microbiol.">
        <title>Fuerstia marisgermanicae gen. nov., sp. nov., an Unusual Member of the Phylum Planctomycetes from the German Wadden Sea.</title>
        <authorList>
            <person name="Kohn T."/>
            <person name="Heuer A."/>
            <person name="Jogler M."/>
            <person name="Vollmers J."/>
            <person name="Boedeker C."/>
            <person name="Bunk B."/>
            <person name="Rast P."/>
            <person name="Borchert D."/>
            <person name="Glockner I."/>
            <person name="Freese H.M."/>
            <person name="Klenk H.P."/>
            <person name="Overmann J."/>
            <person name="Kaster A.K."/>
            <person name="Rohde M."/>
            <person name="Wiegand S."/>
            <person name="Jogler C."/>
        </authorList>
    </citation>
    <scope>NUCLEOTIDE SEQUENCE [LARGE SCALE GENOMIC DNA]</scope>
    <source>
        <strain evidence="2 3">NH11</strain>
    </source>
</reference>
<name>A0A1P8WRU9_9PLAN</name>
<evidence type="ECO:0000313" key="3">
    <source>
        <dbReference type="Proteomes" id="UP000187735"/>
    </source>
</evidence>
<dbReference type="AlphaFoldDB" id="A0A1P8WRU9"/>
<dbReference type="RefSeq" id="WP_077027750.1">
    <property type="nucleotide sequence ID" value="NZ_CP017641.1"/>
</dbReference>
<keyword evidence="1" id="KW-0812">Transmembrane</keyword>
<dbReference type="OrthoDB" id="288155at2"/>
<keyword evidence="3" id="KW-1185">Reference proteome</keyword>
<keyword evidence="1" id="KW-1133">Transmembrane helix</keyword>
<accession>A0A1P8WRU9</accession>
<keyword evidence="1" id="KW-0472">Membrane</keyword>
<feature type="transmembrane region" description="Helical" evidence="1">
    <location>
        <begin position="108"/>
        <end position="127"/>
    </location>
</feature>
<proteinExistence type="predicted"/>
<evidence type="ECO:0000256" key="1">
    <source>
        <dbReference type="SAM" id="Phobius"/>
    </source>
</evidence>
<dbReference type="STRING" id="1891926.Fuma_06449"/>
<protein>
    <submittedName>
        <fullName evidence="2">Uncharacterized protein</fullName>
    </submittedName>
</protein>
<sequence>MKLPPDVIRYVITGHVVITFLINIGVNAVVGFVSFRGADSVSTWAIQNGAAADTIGTCFFLPFITCLIATPIVRHQRKNGAVSGIPMAKIPHWLQAFNGWIVVRAFKFGLCTLALMAGPIYGGYWLLAADSIAIASFLAFKTLFAASLGILVTPLIAILELAGPSADSV</sequence>
<organism evidence="2 3">
    <name type="scientific">Fuerstiella marisgermanici</name>
    <dbReference type="NCBI Taxonomy" id="1891926"/>
    <lineage>
        <taxon>Bacteria</taxon>
        <taxon>Pseudomonadati</taxon>
        <taxon>Planctomycetota</taxon>
        <taxon>Planctomycetia</taxon>
        <taxon>Planctomycetales</taxon>
        <taxon>Planctomycetaceae</taxon>
        <taxon>Fuerstiella</taxon>
    </lineage>
</organism>
<dbReference type="KEGG" id="fmr:Fuma_06449"/>
<evidence type="ECO:0000313" key="2">
    <source>
        <dbReference type="EMBL" id="APZ96775.1"/>
    </source>
</evidence>
<dbReference type="EMBL" id="CP017641">
    <property type="protein sequence ID" value="APZ96775.1"/>
    <property type="molecule type" value="Genomic_DNA"/>
</dbReference>
<feature type="transmembrane region" description="Helical" evidence="1">
    <location>
        <begin position="12"/>
        <end position="34"/>
    </location>
</feature>
<gene>
    <name evidence="2" type="ORF">Fuma_06449</name>
</gene>
<feature type="transmembrane region" description="Helical" evidence="1">
    <location>
        <begin position="133"/>
        <end position="159"/>
    </location>
</feature>